<gene>
    <name evidence="2" type="ORF">PLEPLA_LOCUS24947</name>
</gene>
<sequence>MNLSESSSLQQADVLYLSFHFPPLPTILDVDRQGVKSSEAAEKISLLSSERLDLSGQNDSEREGPEPEHRAAEIQPRSCELSGPQEPRGHVKRLQKKLPPEIYSKQPRPEIASVSHE</sequence>
<evidence type="ECO:0000256" key="1">
    <source>
        <dbReference type="SAM" id="MobiDB-lite"/>
    </source>
</evidence>
<keyword evidence="3" id="KW-1185">Reference proteome</keyword>
<dbReference type="AlphaFoldDB" id="A0A9N7US69"/>
<accession>A0A9N7US69</accession>
<protein>
    <submittedName>
        <fullName evidence="2">Uncharacterized protein</fullName>
    </submittedName>
</protein>
<feature type="compositionally biased region" description="Basic and acidic residues" evidence="1">
    <location>
        <begin position="59"/>
        <end position="72"/>
    </location>
</feature>
<dbReference type="Proteomes" id="UP001153269">
    <property type="component" value="Unassembled WGS sequence"/>
</dbReference>
<reference evidence="2" key="1">
    <citation type="submission" date="2020-03" db="EMBL/GenBank/DDBJ databases">
        <authorList>
            <person name="Weist P."/>
        </authorList>
    </citation>
    <scope>NUCLEOTIDE SEQUENCE</scope>
</reference>
<evidence type="ECO:0000313" key="3">
    <source>
        <dbReference type="Proteomes" id="UP001153269"/>
    </source>
</evidence>
<evidence type="ECO:0000313" key="2">
    <source>
        <dbReference type="EMBL" id="CAB1436914.1"/>
    </source>
</evidence>
<proteinExistence type="predicted"/>
<feature type="region of interest" description="Disordered" evidence="1">
    <location>
        <begin position="47"/>
        <end position="117"/>
    </location>
</feature>
<organism evidence="2 3">
    <name type="scientific">Pleuronectes platessa</name>
    <name type="common">European plaice</name>
    <dbReference type="NCBI Taxonomy" id="8262"/>
    <lineage>
        <taxon>Eukaryota</taxon>
        <taxon>Metazoa</taxon>
        <taxon>Chordata</taxon>
        <taxon>Craniata</taxon>
        <taxon>Vertebrata</taxon>
        <taxon>Euteleostomi</taxon>
        <taxon>Actinopterygii</taxon>
        <taxon>Neopterygii</taxon>
        <taxon>Teleostei</taxon>
        <taxon>Neoteleostei</taxon>
        <taxon>Acanthomorphata</taxon>
        <taxon>Carangaria</taxon>
        <taxon>Pleuronectiformes</taxon>
        <taxon>Pleuronectoidei</taxon>
        <taxon>Pleuronectidae</taxon>
        <taxon>Pleuronectes</taxon>
    </lineage>
</organism>
<name>A0A9N7US69_PLEPL</name>
<dbReference type="EMBL" id="CADEAL010001957">
    <property type="protein sequence ID" value="CAB1436914.1"/>
    <property type="molecule type" value="Genomic_DNA"/>
</dbReference>
<comment type="caution">
    <text evidence="2">The sequence shown here is derived from an EMBL/GenBank/DDBJ whole genome shotgun (WGS) entry which is preliminary data.</text>
</comment>